<reference evidence="1" key="1">
    <citation type="submission" date="2023-07" db="EMBL/GenBank/DDBJ databases">
        <title>Sorghum-associated microbial communities from plants grown in Nebraska, USA.</title>
        <authorList>
            <person name="Schachtman D."/>
        </authorList>
    </citation>
    <scope>NUCLEOTIDE SEQUENCE</scope>
    <source>
        <strain evidence="1">DS2360</strain>
    </source>
</reference>
<dbReference type="Proteomes" id="UP001184861">
    <property type="component" value="Unassembled WGS sequence"/>
</dbReference>
<comment type="caution">
    <text evidence="1">The sequence shown here is derived from an EMBL/GenBank/DDBJ whole genome shotgun (WGS) entry which is preliminary data.</text>
</comment>
<accession>A0AAE4C3P9</accession>
<evidence type="ECO:0000313" key="1">
    <source>
        <dbReference type="EMBL" id="MDR6528796.1"/>
    </source>
</evidence>
<dbReference type="AlphaFoldDB" id="A0AAE4C3P9"/>
<organism evidence="1 2">
    <name type="scientific">Chryseobacterium rhizosphaerae</name>
    <dbReference type="NCBI Taxonomy" id="395937"/>
    <lineage>
        <taxon>Bacteria</taxon>
        <taxon>Pseudomonadati</taxon>
        <taxon>Bacteroidota</taxon>
        <taxon>Flavobacteriia</taxon>
        <taxon>Flavobacteriales</taxon>
        <taxon>Weeksellaceae</taxon>
        <taxon>Chryseobacterium group</taxon>
        <taxon>Chryseobacterium</taxon>
    </lineage>
</organism>
<name>A0AAE4C3P9_9FLAO</name>
<dbReference type="EMBL" id="JAVDQY010000006">
    <property type="protein sequence ID" value="MDR6528796.1"/>
    <property type="molecule type" value="Genomic_DNA"/>
</dbReference>
<protein>
    <submittedName>
        <fullName evidence="1">Uncharacterized protein</fullName>
    </submittedName>
</protein>
<gene>
    <name evidence="1" type="ORF">J2787_004235</name>
</gene>
<sequence length="56" mass="6769">MFFSVFYYSKITCMGGNNLYTARKKSFSISFILFVFQKQYKINQLIINTKTHYTHR</sequence>
<evidence type="ECO:0000313" key="2">
    <source>
        <dbReference type="Proteomes" id="UP001184861"/>
    </source>
</evidence>
<proteinExistence type="predicted"/>